<organism evidence="1 2">
    <name type="scientific">Candolleomyces aberdarensis</name>
    <dbReference type="NCBI Taxonomy" id="2316362"/>
    <lineage>
        <taxon>Eukaryota</taxon>
        <taxon>Fungi</taxon>
        <taxon>Dikarya</taxon>
        <taxon>Basidiomycota</taxon>
        <taxon>Agaricomycotina</taxon>
        <taxon>Agaricomycetes</taxon>
        <taxon>Agaricomycetidae</taxon>
        <taxon>Agaricales</taxon>
        <taxon>Agaricineae</taxon>
        <taxon>Psathyrellaceae</taxon>
        <taxon>Candolleomyces</taxon>
    </lineage>
</organism>
<dbReference type="AlphaFoldDB" id="A0A4Q2DRJ6"/>
<proteinExistence type="predicted"/>
<accession>A0A4Q2DRJ6</accession>
<dbReference type="STRING" id="2316362.A0A4Q2DRJ6"/>
<gene>
    <name evidence="1" type="ORF">EST38_g3205</name>
</gene>
<sequence length="411" mass="46473">MLLIVIKAQVEFPLLEEVIVRCKDGRSARDGSIATANIWRGAALRRVVWESVNDDLLWLPVDWSLMEEINVSGNEGDLSPSSFSHRDARCLVRATPVLKRLRIQLTADPEGRAPRRLDAIPDEPVGPENADLLASNPILLPYLTTLDLADAFLDPDIAPTFIEHVQLPALTTLRYRLAKDSTNVPYSSGHPLLWFLRSQQQRPIQVQNWTVDAASMSREVFIDCLRLMPLLKRLWVKDGRDIATQTVSWDEYDEEFEREEEIEVWNEGVVETEVAPDDTVLEALQPSLPDEGTSSVTAGPNPQLEYVRFDRARFHLQALQDFVKLRIRLSTQDHGSGNPPNSLRCSLQRIHVGLMYLRPESDAEELENECLARGIKATLIFARRREGRGYASHLGLTNLADEGVRIDDDEL</sequence>
<dbReference type="EMBL" id="SDEE01000065">
    <property type="protein sequence ID" value="RXW22643.1"/>
    <property type="molecule type" value="Genomic_DNA"/>
</dbReference>
<protein>
    <submittedName>
        <fullName evidence="1">Uncharacterized protein</fullName>
    </submittedName>
</protein>
<evidence type="ECO:0000313" key="2">
    <source>
        <dbReference type="Proteomes" id="UP000290288"/>
    </source>
</evidence>
<keyword evidence="2" id="KW-1185">Reference proteome</keyword>
<evidence type="ECO:0000313" key="1">
    <source>
        <dbReference type="EMBL" id="RXW22643.1"/>
    </source>
</evidence>
<comment type="caution">
    <text evidence="1">The sequence shown here is derived from an EMBL/GenBank/DDBJ whole genome shotgun (WGS) entry which is preliminary data.</text>
</comment>
<dbReference type="Proteomes" id="UP000290288">
    <property type="component" value="Unassembled WGS sequence"/>
</dbReference>
<reference evidence="1 2" key="1">
    <citation type="submission" date="2019-01" db="EMBL/GenBank/DDBJ databases">
        <title>Draft genome sequence of Psathyrella aberdarensis IHI B618.</title>
        <authorList>
            <person name="Buettner E."/>
            <person name="Kellner H."/>
        </authorList>
    </citation>
    <scope>NUCLEOTIDE SEQUENCE [LARGE SCALE GENOMIC DNA]</scope>
    <source>
        <strain evidence="1 2">IHI B618</strain>
    </source>
</reference>
<name>A0A4Q2DRJ6_9AGAR</name>